<evidence type="ECO:0000256" key="4">
    <source>
        <dbReference type="ARBA" id="ARBA00022475"/>
    </source>
</evidence>
<evidence type="ECO:0000313" key="14">
    <source>
        <dbReference type="Proteomes" id="UP000244811"/>
    </source>
</evidence>
<evidence type="ECO:0000259" key="12">
    <source>
        <dbReference type="PROSITE" id="PS51701"/>
    </source>
</evidence>
<dbReference type="InterPro" id="IPR022669">
    <property type="entry name" value="Ribosomal_uL2_C"/>
</dbReference>
<keyword evidence="10" id="KW-0687">Ribonucleoprotein</keyword>
<evidence type="ECO:0000256" key="2">
    <source>
        <dbReference type="ARBA" id="ARBA00004241"/>
    </source>
</evidence>
<feature type="compositionally biased region" description="Basic and acidic residues" evidence="11">
    <location>
        <begin position="750"/>
        <end position="765"/>
    </location>
</feature>
<evidence type="ECO:0000256" key="5">
    <source>
        <dbReference type="ARBA" id="ARBA00022729"/>
    </source>
</evidence>
<dbReference type="InterPro" id="IPR014722">
    <property type="entry name" value="Rib_uL2_dom2"/>
</dbReference>
<feature type="compositionally biased region" description="Polar residues" evidence="11">
    <location>
        <begin position="1459"/>
        <end position="1476"/>
    </location>
</feature>
<evidence type="ECO:0000256" key="9">
    <source>
        <dbReference type="ARBA" id="ARBA00023180"/>
    </source>
</evidence>
<accession>A0A976MDU5</accession>
<dbReference type="Gene3D" id="2.40.50.140">
    <property type="entry name" value="Nucleic acid-binding proteins"/>
    <property type="match status" value="1"/>
</dbReference>
<feature type="compositionally biased region" description="Polar residues" evidence="11">
    <location>
        <begin position="736"/>
        <end position="747"/>
    </location>
</feature>
<dbReference type="GO" id="GO:0016740">
    <property type="term" value="F:transferase activity"/>
    <property type="evidence" value="ECO:0007669"/>
    <property type="project" value="InterPro"/>
</dbReference>
<dbReference type="GO" id="GO:0005762">
    <property type="term" value="C:mitochondrial large ribosomal subunit"/>
    <property type="evidence" value="ECO:0007669"/>
    <property type="project" value="TreeGrafter"/>
</dbReference>
<dbReference type="PANTHER" id="PTHR13691">
    <property type="entry name" value="RIBOSOMAL PROTEIN L2"/>
    <property type="match status" value="1"/>
</dbReference>
<dbReference type="InterPro" id="IPR010884">
    <property type="entry name" value="6_CYS_dom"/>
</dbReference>
<dbReference type="Gene3D" id="2.60.40.2860">
    <property type="match status" value="1"/>
</dbReference>
<dbReference type="NCBIfam" id="TIGR01171">
    <property type="entry name" value="rplB_bact"/>
    <property type="match status" value="1"/>
</dbReference>
<dbReference type="InterPro" id="IPR002171">
    <property type="entry name" value="Ribosomal_uL2"/>
</dbReference>
<feature type="domain" description="6-Cys" evidence="12">
    <location>
        <begin position="1594"/>
        <end position="1722"/>
    </location>
</feature>
<dbReference type="Pfam" id="PF03947">
    <property type="entry name" value="Ribosomal_L2_C"/>
    <property type="match status" value="1"/>
</dbReference>
<dbReference type="InterPro" id="IPR022666">
    <property type="entry name" value="Ribosomal_uL2_RNA-bd_dom"/>
</dbReference>
<dbReference type="GO" id="GO:0003723">
    <property type="term" value="F:RNA binding"/>
    <property type="evidence" value="ECO:0007669"/>
    <property type="project" value="InterPro"/>
</dbReference>
<dbReference type="Proteomes" id="UP000244811">
    <property type="component" value="Chromosome 3"/>
</dbReference>
<feature type="compositionally biased region" description="Acidic residues" evidence="11">
    <location>
        <begin position="1215"/>
        <end position="1225"/>
    </location>
</feature>
<feature type="compositionally biased region" description="Acidic residues" evidence="11">
    <location>
        <begin position="863"/>
        <end position="900"/>
    </location>
</feature>
<keyword evidence="9" id="KW-0325">Glycoprotein</keyword>
<protein>
    <recommendedName>
        <fullName evidence="12">6-Cys domain-containing protein</fullName>
    </recommendedName>
</protein>
<dbReference type="SMART" id="SM01383">
    <property type="entry name" value="Ribosomal_L2"/>
    <property type="match status" value="1"/>
</dbReference>
<dbReference type="GO" id="GO:0009986">
    <property type="term" value="C:cell surface"/>
    <property type="evidence" value="ECO:0007669"/>
    <property type="project" value="UniProtKB-SubCell"/>
</dbReference>
<feature type="region of interest" description="Disordered" evidence="11">
    <location>
        <begin position="259"/>
        <end position="280"/>
    </location>
</feature>
<dbReference type="InterPro" id="IPR005880">
    <property type="entry name" value="Ribosomal_uL2_bac/org-type"/>
</dbReference>
<keyword evidence="5" id="KW-0732">Signal</keyword>
<evidence type="ECO:0000256" key="8">
    <source>
        <dbReference type="ARBA" id="ARBA00023157"/>
    </source>
</evidence>
<evidence type="ECO:0000256" key="11">
    <source>
        <dbReference type="SAM" id="MobiDB-lite"/>
    </source>
</evidence>
<proteinExistence type="inferred from homology"/>
<reference evidence="13" key="1">
    <citation type="submission" date="2022-07" db="EMBL/GenBank/DDBJ databases">
        <title>Evaluation of T. orientalis genome assembly methods using nanopore sequencing and analysis of variation between genomes.</title>
        <authorList>
            <person name="Yam J."/>
            <person name="Micallef M.L."/>
            <person name="Liu M."/>
            <person name="Djordjevic S.P."/>
            <person name="Bogema D.R."/>
            <person name="Jenkins C."/>
        </authorList>
    </citation>
    <scope>NUCLEOTIDE SEQUENCE</scope>
    <source>
        <strain evidence="13">Goon Nure</strain>
    </source>
</reference>
<evidence type="ECO:0000256" key="10">
    <source>
        <dbReference type="ARBA" id="ARBA00023274"/>
    </source>
</evidence>
<gene>
    <name evidence="13" type="ORF">MACK_002188</name>
</gene>
<dbReference type="GO" id="GO:0005886">
    <property type="term" value="C:plasma membrane"/>
    <property type="evidence" value="ECO:0007669"/>
    <property type="project" value="UniProtKB-SubCell"/>
</dbReference>
<keyword evidence="8" id="KW-1015">Disulfide bond</keyword>
<evidence type="ECO:0000256" key="7">
    <source>
        <dbReference type="ARBA" id="ARBA00023136"/>
    </source>
</evidence>
<dbReference type="Pfam" id="PF07422">
    <property type="entry name" value="s48_45"/>
    <property type="match status" value="1"/>
</dbReference>
<dbReference type="SUPFAM" id="SSF50249">
    <property type="entry name" value="Nucleic acid-binding proteins"/>
    <property type="match status" value="1"/>
</dbReference>
<feature type="compositionally biased region" description="Polar residues" evidence="11">
    <location>
        <begin position="766"/>
        <end position="787"/>
    </location>
</feature>
<keyword evidence="7" id="KW-0472">Membrane</keyword>
<dbReference type="InterPro" id="IPR012340">
    <property type="entry name" value="NA-bd_OB-fold"/>
</dbReference>
<comment type="similarity">
    <text evidence="3">Belongs to the universal ribosomal protein uL2 family.</text>
</comment>
<feature type="compositionally biased region" description="Acidic residues" evidence="11">
    <location>
        <begin position="796"/>
        <end position="817"/>
    </location>
</feature>
<dbReference type="Pfam" id="PF00181">
    <property type="entry name" value="Ribosomal_L2_N"/>
    <property type="match status" value="1"/>
</dbReference>
<sequence length="1722" mass="197592">MFRFLSQRFFSSAYGNLKRVKPECIDFETNFPKVKINKPVVSLPFTQEKNLKLLKSIETPQILSNCRVVEQLSIRRVKFSGRNNTGRITTRHRGGGHVQRIRLIDFKRQRKDIYSTVLRIEYDPTRSAHIALIQYDDGVLSYILCPAGVLPGTRLLSSSCAPLLPGNCLPLRQIPVNTIIHNVEIRPGAGGQVARSGGVFCTITEKDENFATLRLSSSEIRRFPLDCWATVGQLSNIKHDERDLKKAGTRRNMGWRPTVRGIAMNPNKHPHGGGNKKGTKRPRCSIWGICKDMKTRTRKKPLGLIIKRKVCGRLMKKFGIAKRELECDFSSLSGNFENAHISFCVRKLRTNLSIKITCPNYVEGDIDLGLADNDFSKLRNELLPFEYQSLINNLFRKGINYDGERREGERSEDKKYGMYPENATEEMTVLINDDLLVRTDMKKVSVSDVFGTRGENIMSKINQRNKEIVRIRTPESPIVTVKETNPIVYLCIRKKYLKKVDNNFRELIMLYRNKESRDQYEKIYLPLLDKGNLDIRVGVALIMLDEMQKVEYGCGNVETKFFKNDQNVYLNSGVKYCKMDVMEMPDLGFYCEGRIEPYDCMSRLNSMTSFGMRRVEEDKITLFNQRAFMLQLHGKTFVHTNYNRALIESDFEGYCECMDQSNRTKAVIVLERKKDHVCDIVSMLMKNKIQPIEGDWCNVTLHPGDTLKIIIPPNEDNVNLQKEAIIAKMKKKQLRRQMTNKSKSESITGKVDKKDKNEERSDNLRDNVSNNDSDYATGSGNRNQSDSGNRRGRTDDIDELASDIDIDDDDDHDDTDDIGNNRNNNGDGDADGDEDDNGDTNENENDEDNNGDGDRDNNRDSDGNENEDDDNQDDDFDDDDFEDDDDSDTYGDYWLSDDSESSYSETSDDMYIYNETAYNTIISQLDTLMERSKKYLKSPEYTFATMFSPKNPSKYVNTKRHDNKPISRMEIDDMLGGMAYQVDESEMEKGIIKIKYIKKPLSTKTGKTTVNYYWISKSRMNKEIEVMARIKVNLAQVDEHTYGCETVFTGLFYPNLDSAYCKYIYNGCKRRKVNHCTFEVAGTQEYGISCNAEEKLYPEMCGLFMINSETNKIESIQGSLKWREQPSLKKYKVFSGITNGGKLYDYRCSCIDNMGVEKTTLTLYSNSYPAYEFKSYFKQKSYILILSNVTMFYPKRESSKWWNYKGSTGELGVVEEEEMDTDEQEQAGSSRDTSTLKEPRYKMGQVEAEDELMNTLPEIEYIPLPKNTNSVRIILDPGTYLKIASSPPKEFQETTEIDPDFDEVLSVHPCYRYKGVRHNAPIGIFTAYTDAYISRSRLFPVNLTKYFYRLEKGKKDKLVPVKYSDIIATNVTGMSVKTRNCLGYHLTDYGKLTLNLPKGSIVIIKEENTETLEMIFASGAISMPKETREYYKNEDEEVEDYDEEEEEEEDERSVDISEISGNIASGSGLQGNTISDDSSEMDLSGSFDSSSGNSSNRTSSVDSRSNSGNGNSISGNSSNGNITGNSSVKKKFDWENVMSNENYGRKDGKSIRLTRKKEKKIDEGEPKEKIRRKDIRKMEIWGLHTIVIKATNPWVKGCGVTDEGEDFFKPKTQKIKENKKEVGCRIDINKERMGGFYCPEPYQIDPPECFKKGYEKNNGKEEIVALNEMFESREWKNTAFRYITISTQIKKRIRMMFKNKKTYVCYCRTIKGVEMSRIEIRV</sequence>
<evidence type="ECO:0000313" key="13">
    <source>
        <dbReference type="EMBL" id="UKK01375.2"/>
    </source>
</evidence>
<evidence type="ECO:0000256" key="6">
    <source>
        <dbReference type="ARBA" id="ARBA00022980"/>
    </source>
</evidence>
<feature type="region of interest" description="Disordered" evidence="11">
    <location>
        <begin position="1215"/>
        <end position="1238"/>
    </location>
</feature>
<dbReference type="PANTHER" id="PTHR13691:SF5">
    <property type="entry name" value="LARGE RIBOSOMAL SUBUNIT PROTEIN UL2M"/>
    <property type="match status" value="1"/>
</dbReference>
<dbReference type="EMBL" id="CP056070">
    <property type="protein sequence ID" value="UKK01375.2"/>
    <property type="molecule type" value="Genomic_DNA"/>
</dbReference>
<dbReference type="PROSITE" id="PS51701">
    <property type="entry name" value="6_CYS"/>
    <property type="match status" value="1"/>
</dbReference>
<dbReference type="FunFam" id="2.30.30.30:FF:000001">
    <property type="entry name" value="50S ribosomal protein L2"/>
    <property type="match status" value="1"/>
</dbReference>
<keyword evidence="6" id="KW-0689">Ribosomal protein</keyword>
<evidence type="ECO:0000256" key="3">
    <source>
        <dbReference type="ARBA" id="ARBA00005636"/>
    </source>
</evidence>
<dbReference type="GO" id="GO:0032543">
    <property type="term" value="P:mitochondrial translation"/>
    <property type="evidence" value="ECO:0007669"/>
    <property type="project" value="TreeGrafter"/>
</dbReference>
<feature type="compositionally biased region" description="Acidic residues" evidence="11">
    <location>
        <begin position="828"/>
        <end position="851"/>
    </location>
</feature>
<dbReference type="InterPro" id="IPR038160">
    <property type="entry name" value="6_CYS_dom_sf"/>
</dbReference>
<dbReference type="SUPFAM" id="SSF50104">
    <property type="entry name" value="Translation proteins SH3-like domain"/>
    <property type="match status" value="1"/>
</dbReference>
<name>A0A976MDU5_THEOR</name>
<feature type="compositionally biased region" description="Basic and acidic residues" evidence="11">
    <location>
        <begin position="852"/>
        <end position="862"/>
    </location>
</feature>
<keyword evidence="4" id="KW-1003">Cell membrane</keyword>
<feature type="region of interest" description="Disordered" evidence="11">
    <location>
        <begin position="731"/>
        <end position="905"/>
    </location>
</feature>
<dbReference type="GO" id="GO:0003735">
    <property type="term" value="F:structural constituent of ribosome"/>
    <property type="evidence" value="ECO:0007669"/>
    <property type="project" value="InterPro"/>
</dbReference>
<dbReference type="SMART" id="SM01382">
    <property type="entry name" value="Ribosomal_L2_C"/>
    <property type="match status" value="1"/>
</dbReference>
<feature type="region of interest" description="Disordered" evidence="11">
    <location>
        <begin position="1427"/>
        <end position="1527"/>
    </location>
</feature>
<evidence type="ECO:0000256" key="1">
    <source>
        <dbReference type="ARBA" id="ARBA00004236"/>
    </source>
</evidence>
<dbReference type="InterPro" id="IPR008991">
    <property type="entry name" value="Translation_prot_SH3-like_sf"/>
</dbReference>
<dbReference type="Gene3D" id="4.10.950.10">
    <property type="entry name" value="Ribosomal protein L2, domain 3"/>
    <property type="match status" value="1"/>
</dbReference>
<feature type="compositionally biased region" description="Low complexity" evidence="11">
    <location>
        <begin position="818"/>
        <end position="827"/>
    </location>
</feature>
<feature type="compositionally biased region" description="Low complexity" evidence="11">
    <location>
        <begin position="1484"/>
        <end position="1527"/>
    </location>
</feature>
<feature type="compositionally biased region" description="Acidic residues" evidence="11">
    <location>
        <begin position="1434"/>
        <end position="1452"/>
    </location>
</feature>
<comment type="subcellular location">
    <subcellularLocation>
        <location evidence="1">Cell membrane</location>
    </subcellularLocation>
    <subcellularLocation>
        <location evidence="2">Cell surface</location>
    </subcellularLocation>
</comment>
<dbReference type="InterPro" id="IPR014726">
    <property type="entry name" value="Ribosomal_uL2_dom3"/>
</dbReference>
<organism evidence="13 14">
    <name type="scientific">Theileria orientalis</name>
    <dbReference type="NCBI Taxonomy" id="68886"/>
    <lineage>
        <taxon>Eukaryota</taxon>
        <taxon>Sar</taxon>
        <taxon>Alveolata</taxon>
        <taxon>Apicomplexa</taxon>
        <taxon>Aconoidasida</taxon>
        <taxon>Piroplasmida</taxon>
        <taxon>Theileriidae</taxon>
        <taxon>Theileria</taxon>
    </lineage>
</organism>
<dbReference type="Gene3D" id="2.30.30.30">
    <property type="match status" value="1"/>
</dbReference>